<feature type="transmembrane region" description="Helical" evidence="1">
    <location>
        <begin position="7"/>
        <end position="29"/>
    </location>
</feature>
<evidence type="ECO:0000313" key="2">
    <source>
        <dbReference type="EMBL" id="AYB70733.1"/>
    </source>
</evidence>
<evidence type="ECO:0000313" key="3">
    <source>
        <dbReference type="Proteomes" id="UP000277768"/>
    </source>
</evidence>
<gene>
    <name evidence="2" type="primary">102</name>
    <name evidence="2" type="ORF">SEA_VASUNZINGA_102</name>
</gene>
<evidence type="ECO:0000256" key="1">
    <source>
        <dbReference type="SAM" id="Phobius"/>
    </source>
</evidence>
<protein>
    <submittedName>
        <fullName evidence="2">Uncharacterized protein</fullName>
    </submittedName>
</protein>
<sequence length="57" mass="6642">MIRKPEFWWGVVAAALAIALISVPLYWVILSDLHEEINICHEETDRHPRGFGDNVRR</sequence>
<reference evidence="2 3" key="1">
    <citation type="submission" date="2018-08" db="EMBL/GenBank/DDBJ databases">
        <authorList>
            <person name="Arabshahi J."/>
            <person name="Bell S."/>
            <person name="Berglund Z."/>
            <person name="Carrithers M."/>
            <person name="Carroll C."/>
            <person name="Chan J."/>
            <person name="Cushing H."/>
            <person name="Falender Z."/>
            <person name="Fitzgerald K."/>
            <person name="Flynn H."/>
            <person name="Gao Z."/>
            <person name="Gaskin E."/>
            <person name="Greene J."/>
            <person name="Gupta S."/>
            <person name="Hamlin J."/>
            <person name="Harrell D."/>
            <person name="Haskins E."/>
            <person name="Hong Y."/>
            <person name="Kerstiens E."/>
            <person name="Kikla A."/>
            <person name="Krampen J."/>
            <person name="Ku M."/>
            <person name="Kuchta V."/>
            <person name="Lang E."/>
            <person name="Larson A."/>
            <person name="Lin C.F."/>
            <person name="Martineau K."/>
            <person name="McCool M."/>
            <person name="McCormick S."/>
            <person name="Miller C."/>
            <person name="Misicko E."/>
            <person name="Nagy C."/>
            <person name="Novak L."/>
            <person name="Otero A."/>
            <person name="Park A."/>
            <person name="Ram C."/>
            <person name="Ravichandran V."/>
            <person name="Reuhs M."/>
            <person name="Riedel J."/>
            <person name="Rosen J."/>
            <person name="Russo J."/>
            <person name="Sanchez C."/>
            <person name="Shank E."/>
            <person name="Shao A."/>
            <person name="Shapiro G."/>
            <person name="Shoaf T."/>
            <person name="Smith G."/>
            <person name="Spiritoso H."/>
            <person name="Yu Z.H."/>
            <person name="Zhang Z."/>
            <person name="Girish V."/>
            <person name="Walker N."/>
            <person name="Li Y."/>
            <person name="Clase K.L."/>
            <person name="Garlena R.A."/>
            <person name="Russell D.A."/>
            <person name="Pope W.H."/>
            <person name="Jacobs-Sera D."/>
            <person name="Hatfull G.F."/>
        </authorList>
    </citation>
    <scope>NUCLEOTIDE SEQUENCE [LARGE SCALE GENOMIC DNA]</scope>
</reference>
<dbReference type="EMBL" id="MH727562">
    <property type="protein sequence ID" value="AYB70733.1"/>
    <property type="molecule type" value="Genomic_DNA"/>
</dbReference>
<proteinExistence type="predicted"/>
<accession>A0A385UIN8</accession>
<keyword evidence="1" id="KW-0812">Transmembrane</keyword>
<name>A0A385UIN8_9CAUD</name>
<keyword evidence="1" id="KW-0472">Membrane</keyword>
<dbReference type="Proteomes" id="UP000277768">
    <property type="component" value="Segment"/>
</dbReference>
<organism evidence="2 3">
    <name type="scientific">Mycobacterium phage VasuNzinga</name>
    <dbReference type="NCBI Taxonomy" id="2301620"/>
    <lineage>
        <taxon>Viruses</taxon>
        <taxon>Duplodnaviria</taxon>
        <taxon>Heunggongvirae</taxon>
        <taxon>Uroviricota</taxon>
        <taxon>Caudoviricetes</taxon>
        <taxon>Marvinvirus</taxon>
        <taxon>Marvinvirus marvin</taxon>
    </lineage>
</organism>
<keyword evidence="1" id="KW-1133">Transmembrane helix</keyword>